<protein>
    <submittedName>
        <fullName evidence="1">Replication initiator</fullName>
    </submittedName>
</protein>
<comment type="caution">
    <text evidence="1">The sequence shown here is derived from an EMBL/GenBank/DDBJ whole genome shotgun (WGS) entry which is preliminary data.</text>
</comment>
<name>A0ABW3VBH1_9PSEU</name>
<proteinExistence type="predicted"/>
<organism evidence="1 2">
    <name type="scientific">Pseudonocardia benzenivorans</name>
    <dbReference type="NCBI Taxonomy" id="228005"/>
    <lineage>
        <taxon>Bacteria</taxon>
        <taxon>Bacillati</taxon>
        <taxon>Actinomycetota</taxon>
        <taxon>Actinomycetes</taxon>
        <taxon>Pseudonocardiales</taxon>
        <taxon>Pseudonocardiaceae</taxon>
        <taxon>Pseudonocardia</taxon>
    </lineage>
</organism>
<dbReference type="Pfam" id="PF20199">
    <property type="entry name" value="RepSA"/>
    <property type="match status" value="1"/>
</dbReference>
<dbReference type="InterPro" id="IPR046828">
    <property type="entry name" value="RepSA"/>
</dbReference>
<sequence>MSTTQEALVDGLVRRAGSPDFDRWRGHITAAAGCSRPIRLTGEIHRVETSTGRITSSSATADMPDGVIYVPCGNRRATVCPSCAETYRADTFQLVRAGLAGGKGVPATVAEHPCVFLTGTAPSFGAVHAHHRDGRPCRPRRALETCPHGVVLDCRTRHRDDDPAVGRPLCLDCYDHAHQAVWNGYAGELWRRTTNTANRALRRLGDRYGARLRLSYAKVAEFQRRGVAHIHAMVRLDGVDPLDPDKIIAPPFGIGAGHLAQLLAEAMRATAFTTPPHPDRAEGWEIAWGAQLEPRQVRLTVRDVDDHGEITTGAVAGYLAKYATKATEITGHASKRLDEETARIYGVRATHPGRLICACWDLGTPPRAVTLDHDVWIREGGDPTDPDSPLGRWNAGYGRLRRWAHMLGFGGHFSTKSRRYSTTLGALRQARRDWRRAQLRDTGPEEPAPEDDDMTVVINSLAFAGIGWHTTADALLANTAAAKARAQRLTAREELSITS</sequence>
<keyword evidence="2" id="KW-1185">Reference proteome</keyword>
<dbReference type="RefSeq" id="WP_346091233.1">
    <property type="nucleotide sequence ID" value="NZ_BAABKS010000020.1"/>
</dbReference>
<gene>
    <name evidence="1" type="ORF">ACFQ34_03865</name>
</gene>
<accession>A0ABW3VBH1</accession>
<evidence type="ECO:0000313" key="2">
    <source>
        <dbReference type="Proteomes" id="UP001597182"/>
    </source>
</evidence>
<reference evidence="2" key="1">
    <citation type="journal article" date="2019" name="Int. J. Syst. Evol. Microbiol.">
        <title>The Global Catalogue of Microorganisms (GCM) 10K type strain sequencing project: providing services to taxonomists for standard genome sequencing and annotation.</title>
        <authorList>
            <consortium name="The Broad Institute Genomics Platform"/>
            <consortium name="The Broad Institute Genome Sequencing Center for Infectious Disease"/>
            <person name="Wu L."/>
            <person name="Ma J."/>
        </authorList>
    </citation>
    <scope>NUCLEOTIDE SEQUENCE [LARGE SCALE GENOMIC DNA]</scope>
    <source>
        <strain evidence="2">CCUG 49018</strain>
    </source>
</reference>
<dbReference type="Proteomes" id="UP001597182">
    <property type="component" value="Unassembled WGS sequence"/>
</dbReference>
<evidence type="ECO:0000313" key="1">
    <source>
        <dbReference type="EMBL" id="MFD1232412.1"/>
    </source>
</evidence>
<dbReference type="EMBL" id="JBHTMB010000023">
    <property type="protein sequence ID" value="MFD1232412.1"/>
    <property type="molecule type" value="Genomic_DNA"/>
</dbReference>